<dbReference type="CDD" id="cd05015">
    <property type="entry name" value="SIS_PGI_1"/>
    <property type="match status" value="1"/>
</dbReference>
<dbReference type="Gene3D" id="3.40.50.10490">
    <property type="entry name" value="Glucose-6-phosphate isomerase like protein, domain 1"/>
    <property type="match status" value="2"/>
</dbReference>
<dbReference type="GO" id="GO:0097367">
    <property type="term" value="F:carbohydrate derivative binding"/>
    <property type="evidence" value="ECO:0007669"/>
    <property type="project" value="InterPro"/>
</dbReference>
<dbReference type="GO" id="GO:0006096">
    <property type="term" value="P:glycolytic process"/>
    <property type="evidence" value="ECO:0007669"/>
    <property type="project" value="UniProtKB-KW"/>
</dbReference>
<dbReference type="InterPro" id="IPR046348">
    <property type="entry name" value="SIS_dom_sf"/>
</dbReference>
<keyword evidence="2" id="KW-0963">Cytoplasm</keyword>
<evidence type="ECO:0000256" key="2">
    <source>
        <dbReference type="ARBA" id="ARBA00022490"/>
    </source>
</evidence>
<evidence type="ECO:0000313" key="5">
    <source>
        <dbReference type="EMBL" id="SVA84710.1"/>
    </source>
</evidence>
<dbReference type="AlphaFoldDB" id="A0A381Z642"/>
<dbReference type="PANTHER" id="PTHR11469">
    <property type="entry name" value="GLUCOSE-6-PHOSPHATE ISOMERASE"/>
    <property type="match status" value="1"/>
</dbReference>
<dbReference type="InterPro" id="IPR001672">
    <property type="entry name" value="G6P_Isomerase"/>
</dbReference>
<dbReference type="GO" id="GO:0048029">
    <property type="term" value="F:monosaccharide binding"/>
    <property type="evidence" value="ECO:0007669"/>
    <property type="project" value="TreeGrafter"/>
</dbReference>
<evidence type="ECO:0000256" key="4">
    <source>
        <dbReference type="ARBA" id="ARBA00023235"/>
    </source>
</evidence>
<dbReference type="PRINTS" id="PR00662">
    <property type="entry name" value="G6PISOMERASE"/>
</dbReference>
<name>A0A381Z642_9ZZZZ</name>
<dbReference type="FunFam" id="3.40.50.10490:FF:000016">
    <property type="entry name" value="Glucose-6-phosphate isomerase"/>
    <property type="match status" value="1"/>
</dbReference>
<accession>A0A381Z642</accession>
<dbReference type="Pfam" id="PF00342">
    <property type="entry name" value="PGI"/>
    <property type="match status" value="1"/>
</dbReference>
<dbReference type="GO" id="GO:0004347">
    <property type="term" value="F:glucose-6-phosphate isomerase activity"/>
    <property type="evidence" value="ECO:0007669"/>
    <property type="project" value="InterPro"/>
</dbReference>
<dbReference type="HAMAP" id="MF_00473">
    <property type="entry name" value="G6P_isomerase"/>
    <property type="match status" value="1"/>
</dbReference>
<dbReference type="InterPro" id="IPR035482">
    <property type="entry name" value="SIS_PGI_2"/>
</dbReference>
<proteinExistence type="inferred from homology"/>
<dbReference type="CDD" id="cd05016">
    <property type="entry name" value="SIS_PGI_2"/>
    <property type="match status" value="1"/>
</dbReference>
<evidence type="ECO:0000256" key="3">
    <source>
        <dbReference type="ARBA" id="ARBA00023152"/>
    </source>
</evidence>
<dbReference type="GO" id="GO:0005829">
    <property type="term" value="C:cytosol"/>
    <property type="evidence" value="ECO:0007669"/>
    <property type="project" value="TreeGrafter"/>
</dbReference>
<dbReference type="InterPro" id="IPR035476">
    <property type="entry name" value="SIS_PGI_1"/>
</dbReference>
<keyword evidence="4" id="KW-0413">Isomerase</keyword>
<sequence>MMASNLGEGGIDPDRLDTDLAERFRSAFEVVERSRTSREMGFFRLPHASELHARTCELADRYRREVDNVVVLGIGGSALGTCTLRDALLGPLWNESDDEARRHLPRIFVLDNVDPISVRDLLAHIDIRRTLFNVVSKSGDTAETMALFLAIEGFLIEEVGPHEAPSHFLFTTDPEGGVLRSIANREGIPSLPIPLDVGGRFSILSPAALFPAAVAGIDTAALLTGAARAQDRCSSAALVENPAGIMATLLHSAHTESAASIHVMMPYSDRLRSFSQWFQQLWAESLGKAHDLAGNVVHTGPTPLSAVGVSDQHSQLQLFMEGPYDKVVVFVAVRRASSDMKIGKHRSELAPLSCLGGKTLAHLLDAERRATTEALRQNKRPTMTFEIDRLDEETLGELLMLMCIATVYAGALYGVDPLDQPGVEIGKRFTYGLLGREGFDGPELQDSDSRWRV</sequence>
<dbReference type="PANTHER" id="PTHR11469:SF1">
    <property type="entry name" value="GLUCOSE-6-PHOSPHATE ISOMERASE"/>
    <property type="match status" value="1"/>
</dbReference>
<evidence type="ECO:0000256" key="1">
    <source>
        <dbReference type="ARBA" id="ARBA00022432"/>
    </source>
</evidence>
<organism evidence="5">
    <name type="scientific">marine metagenome</name>
    <dbReference type="NCBI Taxonomy" id="408172"/>
    <lineage>
        <taxon>unclassified sequences</taxon>
        <taxon>metagenomes</taxon>
        <taxon>ecological metagenomes</taxon>
    </lineage>
</organism>
<protein>
    <submittedName>
        <fullName evidence="5">Uncharacterized protein</fullName>
    </submittedName>
</protein>
<dbReference type="SUPFAM" id="SSF53697">
    <property type="entry name" value="SIS domain"/>
    <property type="match status" value="1"/>
</dbReference>
<gene>
    <name evidence="5" type="ORF">METZ01_LOCUS137564</name>
</gene>
<dbReference type="EMBL" id="UINC01020095">
    <property type="protein sequence ID" value="SVA84710.1"/>
    <property type="molecule type" value="Genomic_DNA"/>
</dbReference>
<dbReference type="GO" id="GO:0051156">
    <property type="term" value="P:glucose 6-phosphate metabolic process"/>
    <property type="evidence" value="ECO:0007669"/>
    <property type="project" value="TreeGrafter"/>
</dbReference>
<reference evidence="5" key="1">
    <citation type="submission" date="2018-05" db="EMBL/GenBank/DDBJ databases">
        <authorList>
            <person name="Lanie J.A."/>
            <person name="Ng W.-L."/>
            <person name="Kazmierczak K.M."/>
            <person name="Andrzejewski T.M."/>
            <person name="Davidsen T.M."/>
            <person name="Wayne K.J."/>
            <person name="Tettelin H."/>
            <person name="Glass J.I."/>
            <person name="Rusch D."/>
            <person name="Podicherti R."/>
            <person name="Tsui H.-C.T."/>
            <person name="Winkler M.E."/>
        </authorList>
    </citation>
    <scope>NUCLEOTIDE SEQUENCE</scope>
</reference>
<keyword evidence="3" id="KW-0324">Glycolysis</keyword>
<dbReference type="PROSITE" id="PS51463">
    <property type="entry name" value="P_GLUCOSE_ISOMERASE_3"/>
    <property type="match status" value="1"/>
</dbReference>
<keyword evidence="1" id="KW-0312">Gluconeogenesis</keyword>
<dbReference type="GO" id="GO:0006094">
    <property type="term" value="P:gluconeogenesis"/>
    <property type="evidence" value="ECO:0007669"/>
    <property type="project" value="UniProtKB-KW"/>
</dbReference>